<dbReference type="AlphaFoldDB" id="A0A0U5F6J3"/>
<dbReference type="EMBL" id="LN609302">
    <property type="protein sequence ID" value="CEF57128.1"/>
    <property type="molecule type" value="Genomic_DNA"/>
</dbReference>
<feature type="compositionally biased region" description="Low complexity" evidence="1">
    <location>
        <begin position="24"/>
        <end position="36"/>
    </location>
</feature>
<feature type="signal peptide" evidence="2">
    <location>
        <begin position="1"/>
        <end position="21"/>
    </location>
</feature>
<feature type="region of interest" description="Disordered" evidence="1">
    <location>
        <begin position="24"/>
        <end position="115"/>
    </location>
</feature>
<dbReference type="EMBL" id="WOTE01000002">
    <property type="protein sequence ID" value="NHO38895.1"/>
    <property type="molecule type" value="Genomic_DNA"/>
</dbReference>
<proteinExistence type="predicted"/>
<name>A0A0U5F6J3_9PROT</name>
<feature type="chain" id="PRO_5006856618" description="Secreted protein" evidence="2">
    <location>
        <begin position="22"/>
        <end position="115"/>
    </location>
</feature>
<gene>
    <name evidence="3" type="ORF">AGA_2440</name>
    <name evidence="4" type="ORF">GOB80_04190</name>
</gene>
<dbReference type="Proteomes" id="UP000657200">
    <property type="component" value="Unassembled WGS sequence"/>
</dbReference>
<evidence type="ECO:0000313" key="6">
    <source>
        <dbReference type="Proteomes" id="UP000657200"/>
    </source>
</evidence>
<evidence type="ECO:0008006" key="7">
    <source>
        <dbReference type="Google" id="ProtNLM"/>
    </source>
</evidence>
<accession>A0A0U5F6J3</accession>
<reference evidence="4 6" key="3">
    <citation type="journal article" date="2020" name="Int. J. Syst. Evol. Microbiol.">
        <title>Novel acetic acid bacteria from cider fermentations: Acetobacter conturbans sp. nov. and Acetobacter fallax sp. nov.</title>
        <authorList>
            <person name="Sombolestani A.S."/>
            <person name="Cleenwerck I."/>
            <person name="Cnockaert M."/>
            <person name="Borremans W."/>
            <person name="Wieme A.D."/>
            <person name="De Vuyst L."/>
            <person name="Vandamme P."/>
        </authorList>
    </citation>
    <scope>NUCLEOTIDE SEQUENCE [LARGE SCALE GENOMIC DNA]</scope>
    <source>
        <strain evidence="4 6">LMG 23848</strain>
    </source>
</reference>
<dbReference type="PATRIC" id="fig|431306.5.peg.2518"/>
<keyword evidence="2" id="KW-0732">Signal</keyword>
<feature type="compositionally biased region" description="Polar residues" evidence="1">
    <location>
        <begin position="49"/>
        <end position="64"/>
    </location>
</feature>
<evidence type="ECO:0000313" key="4">
    <source>
        <dbReference type="EMBL" id="NHO38895.1"/>
    </source>
</evidence>
<keyword evidence="6" id="KW-1185">Reference proteome</keyword>
<organism evidence="3 5">
    <name type="scientific">Acetobacter ghanensis</name>
    <dbReference type="NCBI Taxonomy" id="431306"/>
    <lineage>
        <taxon>Bacteria</taxon>
        <taxon>Pseudomonadati</taxon>
        <taxon>Pseudomonadota</taxon>
        <taxon>Alphaproteobacteria</taxon>
        <taxon>Acetobacterales</taxon>
        <taxon>Acetobacteraceae</taxon>
        <taxon>Acetobacter</taxon>
    </lineage>
</organism>
<protein>
    <recommendedName>
        <fullName evidence="7">Secreted protein</fullName>
    </recommendedName>
</protein>
<dbReference type="STRING" id="431306.AGA_2440"/>
<dbReference type="OrthoDB" id="7284484at2"/>
<reference evidence="3" key="1">
    <citation type="submission" date="2014-09" db="EMBL/GenBank/DDBJ databases">
        <authorList>
            <person name="Magalhaes I.L.F."/>
            <person name="Oliveira U."/>
            <person name="Santos F.R."/>
            <person name="Vidigal T.H.D.A."/>
            <person name="Brescovit A.D."/>
            <person name="Santos A.J."/>
        </authorList>
    </citation>
    <scope>NUCLEOTIDE SEQUENCE</scope>
    <source>
        <strain evidence="3">LMG 23848T</strain>
    </source>
</reference>
<evidence type="ECO:0000256" key="2">
    <source>
        <dbReference type="SAM" id="SignalP"/>
    </source>
</evidence>
<evidence type="ECO:0000313" key="5">
    <source>
        <dbReference type="Proteomes" id="UP000068250"/>
    </source>
</evidence>
<evidence type="ECO:0000313" key="3">
    <source>
        <dbReference type="EMBL" id="CEF57128.1"/>
    </source>
</evidence>
<sequence>MTGKVYSLLLGATLVATPALAQDNTATSPTANSAASQVGQPPPAALDSNGKQVEPSQKLWNNPRTEAEQPGTQPPPNDRPVTSAETATGAHAYQSDKHKGTKHKHHKTQQDQTEN</sequence>
<reference evidence="5" key="2">
    <citation type="submission" date="2014-09" db="EMBL/GenBank/DDBJ databases">
        <authorList>
            <person name="Illeghems K.G."/>
        </authorList>
    </citation>
    <scope>NUCLEOTIDE SEQUENCE [LARGE SCALE GENOMIC DNA]</scope>
    <source>
        <strain evidence="5">LMG 23848T</strain>
    </source>
</reference>
<dbReference type="Proteomes" id="UP000068250">
    <property type="component" value="Chromosome I"/>
</dbReference>
<evidence type="ECO:0000256" key="1">
    <source>
        <dbReference type="SAM" id="MobiDB-lite"/>
    </source>
</evidence>
<dbReference type="RefSeq" id="WP_059024407.1">
    <property type="nucleotide sequence ID" value="NZ_JBNZCO010000002.1"/>
</dbReference>